<keyword evidence="1" id="KW-0812">Transmembrane</keyword>
<feature type="transmembrane region" description="Helical" evidence="1">
    <location>
        <begin position="108"/>
        <end position="130"/>
    </location>
</feature>
<keyword evidence="3" id="KW-1185">Reference proteome</keyword>
<proteinExistence type="predicted"/>
<accession>A0AA88FHF9</accession>
<evidence type="ECO:0000256" key="1">
    <source>
        <dbReference type="SAM" id="Phobius"/>
    </source>
</evidence>
<comment type="caution">
    <text evidence="2">The sequence shown here is derived from an EMBL/GenBank/DDBJ whole genome shotgun (WGS) entry which is preliminary data.</text>
</comment>
<gene>
    <name evidence="2" type="ORF">F0P96_12015</name>
</gene>
<organism evidence="2 3">
    <name type="scientific">Hymenobacter busanensis</name>
    <dbReference type="NCBI Taxonomy" id="2607656"/>
    <lineage>
        <taxon>Bacteria</taxon>
        <taxon>Pseudomonadati</taxon>
        <taxon>Bacteroidota</taxon>
        <taxon>Cytophagia</taxon>
        <taxon>Cytophagales</taxon>
        <taxon>Hymenobacteraceae</taxon>
        <taxon>Hymenobacter</taxon>
    </lineage>
</organism>
<keyword evidence="1" id="KW-1133">Transmembrane helix</keyword>
<dbReference type="EMBL" id="VTWU01000004">
    <property type="protein sequence ID" value="KAA9332202.1"/>
    <property type="molecule type" value="Genomic_DNA"/>
</dbReference>
<reference evidence="2 3" key="1">
    <citation type="submission" date="2019-09" db="EMBL/GenBank/DDBJ databases">
        <title>Genome sequence of Hymenobacter sp. M3.</title>
        <authorList>
            <person name="Srinivasan S."/>
        </authorList>
    </citation>
    <scope>NUCLEOTIDE SEQUENCE [LARGE SCALE GENOMIC DNA]</scope>
    <source>
        <strain evidence="2 3">M3</strain>
    </source>
</reference>
<feature type="transmembrane region" description="Helical" evidence="1">
    <location>
        <begin position="77"/>
        <end position="96"/>
    </location>
</feature>
<evidence type="ECO:0000313" key="3">
    <source>
        <dbReference type="Proteomes" id="UP000326380"/>
    </source>
</evidence>
<dbReference type="Proteomes" id="UP000326380">
    <property type="component" value="Unassembled WGS sequence"/>
</dbReference>
<evidence type="ECO:0000313" key="2">
    <source>
        <dbReference type="EMBL" id="KAA9332202.1"/>
    </source>
</evidence>
<dbReference type="AlphaFoldDB" id="A0AA88FHF9"/>
<name>A0AA88FHF9_9BACT</name>
<protein>
    <submittedName>
        <fullName evidence="2">Uncharacterized protein</fullName>
    </submittedName>
</protein>
<sequence length="214" mass="23494">MVIVSSLRRRLVNLSLWLVLVGIPAGYCLLYIAADFHAYMELFAAGANLGNPRAIAASPSWEALQPQITSVYVPRTLLAFLGCAVLLLPVALLASVRRKKLVLAPTPSWLLAKQLLGLLLTYVLGSLAHLELRQFHLIRSSLAIPDQPNYFWPLELTPLLRGWTIYPPLAGNEPLLPDTDAACTKLGALIAGLAARYVWLRRSTLPVLNPLKQS</sequence>
<feature type="transmembrane region" description="Helical" evidence="1">
    <location>
        <begin position="12"/>
        <end position="34"/>
    </location>
</feature>
<keyword evidence="1" id="KW-0472">Membrane</keyword>